<keyword evidence="2" id="KW-0732">Signal</keyword>
<keyword evidence="1" id="KW-0472">Membrane</keyword>
<feature type="signal peptide" evidence="2">
    <location>
        <begin position="1"/>
        <end position="33"/>
    </location>
</feature>
<gene>
    <name evidence="3" type="ORF">KSZ_54840</name>
</gene>
<keyword evidence="4" id="KW-1185">Reference proteome</keyword>
<dbReference type="Proteomes" id="UP000635565">
    <property type="component" value="Unassembled WGS sequence"/>
</dbReference>
<sequence length="402" mass="45146">MIFQPLFLRKFFFFKALLLSICFIMFLPASAQACGGLFTSTNQAKISQDTERLLISIGTQKTTLYEQIRYQGNAHDFAWVLPVATVPTVNTASPALFNELETYTAPRFIQPEIHNCDSADIMKSLFSNGTSANAPVTTGGSRVDIYAGGSVGPFTYQVIRSGDAQALTSWLQSHQYTVPINTQDLIRPYVQNYMYFLAMRLRTQGTVANIAPVQITFPTVMKQVTIPIRLAATDIKQQMRMEVSILAQQRFGPQNYREVEVHPDNISNLDPDPVMKYHQLVDSAIQQVGGYGVVTEYAQSISPYALGRYLSDQPAPNSYITRFYTSYTPQLMQRDPVFVPRPDLPNVNTTIKLKDMSGPPDCTAVYLEDAACLTAFPIIPCMVLLAGGIWFWRRRKVRKKNE</sequence>
<evidence type="ECO:0000313" key="4">
    <source>
        <dbReference type="Proteomes" id="UP000635565"/>
    </source>
</evidence>
<dbReference type="RefSeq" id="WP_201365040.1">
    <property type="nucleotide sequence ID" value="NZ_BNJJ01000017.1"/>
</dbReference>
<dbReference type="Pfam" id="PF10092">
    <property type="entry name" value="DUF2330"/>
    <property type="match status" value="1"/>
</dbReference>
<evidence type="ECO:0000256" key="2">
    <source>
        <dbReference type="SAM" id="SignalP"/>
    </source>
</evidence>
<keyword evidence="1" id="KW-1133">Transmembrane helix</keyword>
<dbReference type="EMBL" id="BNJJ01000017">
    <property type="protein sequence ID" value="GHO87478.1"/>
    <property type="molecule type" value="Genomic_DNA"/>
</dbReference>
<feature type="transmembrane region" description="Helical" evidence="1">
    <location>
        <begin position="373"/>
        <end position="392"/>
    </location>
</feature>
<protein>
    <recommendedName>
        <fullName evidence="5">DUF2330 domain-containing protein</fullName>
    </recommendedName>
</protein>
<reference evidence="3 4" key="1">
    <citation type="journal article" date="2021" name="Int. J. Syst. Evol. Microbiol.">
        <title>Reticulibacter mediterranei gen. nov., sp. nov., within the new family Reticulibacteraceae fam. nov., and Ktedonospora formicarum gen. nov., sp. nov., Ktedonobacter robiniae sp. nov., Dictyobacter formicarum sp. nov. and Dictyobacter arantiisoli sp. nov., belonging to the class Ktedonobacteria.</title>
        <authorList>
            <person name="Yabe S."/>
            <person name="Zheng Y."/>
            <person name="Wang C.M."/>
            <person name="Sakai Y."/>
            <person name="Abe K."/>
            <person name="Yokota A."/>
            <person name="Donadio S."/>
            <person name="Cavaletti L."/>
            <person name="Monciardini P."/>
        </authorList>
    </citation>
    <scope>NUCLEOTIDE SEQUENCE [LARGE SCALE GENOMIC DNA]</scope>
    <source>
        <strain evidence="3 4">SOSP1-9</strain>
    </source>
</reference>
<organism evidence="3 4">
    <name type="scientific">Dictyobacter formicarum</name>
    <dbReference type="NCBI Taxonomy" id="2778368"/>
    <lineage>
        <taxon>Bacteria</taxon>
        <taxon>Bacillati</taxon>
        <taxon>Chloroflexota</taxon>
        <taxon>Ktedonobacteria</taxon>
        <taxon>Ktedonobacterales</taxon>
        <taxon>Dictyobacteraceae</taxon>
        <taxon>Dictyobacter</taxon>
    </lineage>
</organism>
<evidence type="ECO:0000313" key="3">
    <source>
        <dbReference type="EMBL" id="GHO87478.1"/>
    </source>
</evidence>
<comment type="caution">
    <text evidence="3">The sequence shown here is derived from an EMBL/GenBank/DDBJ whole genome shotgun (WGS) entry which is preliminary data.</text>
</comment>
<name>A0ABQ3VNU3_9CHLR</name>
<feature type="chain" id="PRO_5045787389" description="DUF2330 domain-containing protein" evidence="2">
    <location>
        <begin position="34"/>
        <end position="402"/>
    </location>
</feature>
<accession>A0ABQ3VNU3</accession>
<proteinExistence type="predicted"/>
<dbReference type="InterPro" id="IPR019283">
    <property type="entry name" value="DUF2330"/>
</dbReference>
<evidence type="ECO:0008006" key="5">
    <source>
        <dbReference type="Google" id="ProtNLM"/>
    </source>
</evidence>
<keyword evidence="1" id="KW-0812">Transmembrane</keyword>
<evidence type="ECO:0000256" key="1">
    <source>
        <dbReference type="SAM" id="Phobius"/>
    </source>
</evidence>